<sequence length="303" mass="33625">MARLTWLFLLPAIALLHLVSSSAAAMAPAFIWSNSRFLGTEDHSVDYQIFTPKSLIDNLFESSFEKQETTEKTNLFLVFIGHELRLADIAHNRLHEIDTLHLLKNTVASSNFSVVLPHVHFSSEEKSFMDALVETIQQTEKPGNFLGELQTFECTGASKSLEEFGSIQEIEVFLTSRKVTNGRKTDVLVICGSSLKLTLKAQSEGKLLGRVLQALSIGVRDYIAFYVSDLSGRSRYDLDLQFRQLSSSAGATNETFCDEICQTKATLLEVLFVGIVLIFILVIGICCMAGVQSPSRFEAPKES</sequence>
<organism evidence="1 2">
    <name type="scientific">Diphasiastrum complanatum</name>
    <name type="common">Issler's clubmoss</name>
    <name type="synonym">Lycopodium complanatum</name>
    <dbReference type="NCBI Taxonomy" id="34168"/>
    <lineage>
        <taxon>Eukaryota</taxon>
        <taxon>Viridiplantae</taxon>
        <taxon>Streptophyta</taxon>
        <taxon>Embryophyta</taxon>
        <taxon>Tracheophyta</taxon>
        <taxon>Lycopodiopsida</taxon>
        <taxon>Lycopodiales</taxon>
        <taxon>Lycopodiaceae</taxon>
        <taxon>Lycopodioideae</taxon>
        <taxon>Diphasiastrum</taxon>
    </lineage>
</organism>
<gene>
    <name evidence="1" type="ORF">O6H91_04G109600</name>
</gene>
<evidence type="ECO:0000313" key="2">
    <source>
        <dbReference type="Proteomes" id="UP001162992"/>
    </source>
</evidence>
<dbReference type="Proteomes" id="UP001162992">
    <property type="component" value="Chromosome 4"/>
</dbReference>
<proteinExistence type="predicted"/>
<protein>
    <submittedName>
        <fullName evidence="1">Uncharacterized protein</fullName>
    </submittedName>
</protein>
<dbReference type="EMBL" id="CM055095">
    <property type="protein sequence ID" value="KAJ7559981.1"/>
    <property type="molecule type" value="Genomic_DNA"/>
</dbReference>
<name>A0ACC2E0D8_DIPCM</name>
<evidence type="ECO:0000313" key="1">
    <source>
        <dbReference type="EMBL" id="KAJ7559981.1"/>
    </source>
</evidence>
<keyword evidence="2" id="KW-1185">Reference proteome</keyword>
<comment type="caution">
    <text evidence="1">The sequence shown here is derived from an EMBL/GenBank/DDBJ whole genome shotgun (WGS) entry which is preliminary data.</text>
</comment>
<reference evidence="2" key="1">
    <citation type="journal article" date="2024" name="Proc. Natl. Acad. Sci. U.S.A.">
        <title>Extraordinary preservation of gene collinearity over three hundred million years revealed in homosporous lycophytes.</title>
        <authorList>
            <person name="Li C."/>
            <person name="Wickell D."/>
            <person name="Kuo L.Y."/>
            <person name="Chen X."/>
            <person name="Nie B."/>
            <person name="Liao X."/>
            <person name="Peng D."/>
            <person name="Ji J."/>
            <person name="Jenkins J."/>
            <person name="Williams M."/>
            <person name="Shu S."/>
            <person name="Plott C."/>
            <person name="Barry K."/>
            <person name="Rajasekar S."/>
            <person name="Grimwood J."/>
            <person name="Han X."/>
            <person name="Sun S."/>
            <person name="Hou Z."/>
            <person name="He W."/>
            <person name="Dai G."/>
            <person name="Sun C."/>
            <person name="Schmutz J."/>
            <person name="Leebens-Mack J.H."/>
            <person name="Li F.W."/>
            <person name="Wang L."/>
        </authorList>
    </citation>
    <scope>NUCLEOTIDE SEQUENCE [LARGE SCALE GENOMIC DNA]</scope>
    <source>
        <strain evidence="2">cv. PW_Plant_1</strain>
    </source>
</reference>
<accession>A0ACC2E0D8</accession>